<feature type="domain" description="WWE" evidence="5">
    <location>
        <begin position="6"/>
        <end position="94"/>
    </location>
</feature>
<protein>
    <recommendedName>
        <fullName evidence="4">Poly [ADP-ribose] polymerase</fullName>
        <shortName evidence="4">PARP</shortName>
        <ecNumber evidence="4">2.4.2.-</ecNumber>
    </recommendedName>
</protein>
<dbReference type="GO" id="GO:0005634">
    <property type="term" value="C:nucleus"/>
    <property type="evidence" value="ECO:0007669"/>
    <property type="project" value="UniProtKB-SubCell"/>
</dbReference>
<dbReference type="GO" id="GO:0003950">
    <property type="term" value="F:NAD+ poly-ADP-ribosyltransferase activity"/>
    <property type="evidence" value="ECO:0007669"/>
    <property type="project" value="UniProtKB-UniRule"/>
</dbReference>
<proteinExistence type="inferred from homology"/>
<dbReference type="GO" id="GO:1990404">
    <property type="term" value="F:NAD+-protein mono-ADP-ribosyltransferase activity"/>
    <property type="evidence" value="ECO:0007669"/>
    <property type="project" value="TreeGrafter"/>
</dbReference>
<accession>A0A9D3T117</accession>
<reference evidence="7" key="1">
    <citation type="submission" date="2021-01" db="EMBL/GenBank/DDBJ databases">
        <authorList>
            <person name="Zahm M."/>
            <person name="Roques C."/>
            <person name="Cabau C."/>
            <person name="Klopp C."/>
            <person name="Donnadieu C."/>
            <person name="Jouanno E."/>
            <person name="Lampietro C."/>
            <person name="Louis A."/>
            <person name="Herpin A."/>
            <person name="Echchiki A."/>
            <person name="Berthelot C."/>
            <person name="Parey E."/>
            <person name="Roest-Crollius H."/>
            <person name="Braasch I."/>
            <person name="Postlethwait J."/>
            <person name="Bobe J."/>
            <person name="Montfort J."/>
            <person name="Bouchez O."/>
            <person name="Begum T."/>
            <person name="Mejri S."/>
            <person name="Adams A."/>
            <person name="Chen W.-J."/>
            <person name="Guiguen Y."/>
        </authorList>
    </citation>
    <scope>NUCLEOTIDE SEQUENCE</scope>
    <source>
        <strain evidence="7">YG-15Mar2019-1</strain>
        <tissue evidence="7">Brain</tissue>
    </source>
</reference>
<dbReference type="CDD" id="cd01439">
    <property type="entry name" value="TCCD_inducible_PARP_like"/>
    <property type="match status" value="1"/>
</dbReference>
<evidence type="ECO:0000313" key="7">
    <source>
        <dbReference type="EMBL" id="KAG7456152.1"/>
    </source>
</evidence>
<dbReference type="PANTHER" id="PTHR45740">
    <property type="entry name" value="POLY [ADP-RIBOSE] POLYMERASE"/>
    <property type="match status" value="1"/>
</dbReference>
<gene>
    <name evidence="7" type="ORF">MATL_G00248670</name>
</gene>
<dbReference type="EC" id="2.4.2.-" evidence="4"/>
<dbReference type="PROSITE" id="PS51059">
    <property type="entry name" value="PARP_CATALYTIC"/>
    <property type="match status" value="1"/>
</dbReference>
<dbReference type="Gene3D" id="3.90.228.10">
    <property type="match status" value="1"/>
</dbReference>
<dbReference type="SUPFAM" id="SSF56399">
    <property type="entry name" value="ADP-ribosylation"/>
    <property type="match status" value="1"/>
</dbReference>
<dbReference type="Gene3D" id="3.30.720.50">
    <property type="match status" value="1"/>
</dbReference>
<dbReference type="InterPro" id="IPR037197">
    <property type="entry name" value="WWE_dom_sf"/>
</dbReference>
<dbReference type="AlphaFoldDB" id="A0A9D3T117"/>
<keyword evidence="2" id="KW-0539">Nucleus</keyword>
<dbReference type="InterPro" id="IPR004170">
    <property type="entry name" value="WWE_dom"/>
</dbReference>
<dbReference type="PROSITE" id="PS50918">
    <property type="entry name" value="WWE"/>
    <property type="match status" value="1"/>
</dbReference>
<evidence type="ECO:0000256" key="3">
    <source>
        <dbReference type="ARBA" id="ARBA00024347"/>
    </source>
</evidence>
<feature type="domain" description="PARP catalytic" evidence="6">
    <location>
        <begin position="113"/>
        <end position="309"/>
    </location>
</feature>
<dbReference type="Pfam" id="PF00644">
    <property type="entry name" value="PARP"/>
    <property type="match status" value="1"/>
</dbReference>
<dbReference type="InterPro" id="IPR012317">
    <property type="entry name" value="Poly(ADP-ribose)pol_cat_dom"/>
</dbReference>
<dbReference type="Pfam" id="PF02825">
    <property type="entry name" value="WWE"/>
    <property type="match status" value="1"/>
</dbReference>
<dbReference type="PANTHER" id="PTHR45740:SF4">
    <property type="entry name" value="PROTEIN MONO-ADP-RIBOSYLTRANSFERASE PARP11"/>
    <property type="match status" value="1"/>
</dbReference>
<evidence type="ECO:0000259" key="6">
    <source>
        <dbReference type="PROSITE" id="PS51059"/>
    </source>
</evidence>
<name>A0A9D3T117_MEGAT</name>
<dbReference type="SUPFAM" id="SSF117839">
    <property type="entry name" value="WWE domain"/>
    <property type="match status" value="1"/>
</dbReference>
<keyword evidence="4" id="KW-0808">Transferase</keyword>
<evidence type="ECO:0000256" key="4">
    <source>
        <dbReference type="RuleBase" id="RU362114"/>
    </source>
</evidence>
<comment type="caution">
    <text evidence="7">The sequence shown here is derived from an EMBL/GenBank/DDBJ whole genome shotgun (WGS) entry which is preliminary data.</text>
</comment>
<evidence type="ECO:0000256" key="1">
    <source>
        <dbReference type="ARBA" id="ARBA00004123"/>
    </source>
</evidence>
<comment type="similarity">
    <text evidence="3">Belongs to the ARTD/PARP family.</text>
</comment>
<dbReference type="OrthoDB" id="6133115at2759"/>
<evidence type="ECO:0000259" key="5">
    <source>
        <dbReference type="PROSITE" id="PS50918"/>
    </source>
</evidence>
<dbReference type="EMBL" id="JAFDVH010000023">
    <property type="protein sequence ID" value="KAG7456152.1"/>
    <property type="molecule type" value="Genomic_DNA"/>
</dbReference>
<evidence type="ECO:0000256" key="2">
    <source>
        <dbReference type="ARBA" id="ARBA00023242"/>
    </source>
</evidence>
<keyword evidence="4" id="KW-0520">NAD</keyword>
<dbReference type="InterPro" id="IPR051712">
    <property type="entry name" value="ARTD-AVP"/>
</dbReference>
<comment type="subcellular location">
    <subcellularLocation>
        <location evidence="1">Nucleus</location>
    </subcellularLocation>
</comment>
<sequence length="309" mass="36111">MFGAWAAEDSSDQVEDMDTSEWCWLYLSNCGDWHTFKFNPNDVCSLTSDKIEQNYNRNRTGIMEYQIAGCTYRFDFSEMKQINIMTGEERPIKRALRTETSSRCICNNFPLHIPSHWERFTSDEPYQIIPLNKDTREFERVVGLFAETMPDTDIHSVQRIQNLHLWQFYCWKRAHLSVTKKKILDERMLFHGTDRRNIKSICSYNFDLRLAGSNGGVYGKGIYFAKHASLSNLYCSVEIHNGTIIKTMILARVLVGEFTHGDTGMFRVPSKELTTTEFYDSCVDMVTYPNIFVIFDSSQIYPEYLIEFH</sequence>
<evidence type="ECO:0000313" key="8">
    <source>
        <dbReference type="Proteomes" id="UP001046870"/>
    </source>
</evidence>
<organism evidence="7 8">
    <name type="scientific">Megalops atlanticus</name>
    <name type="common">Tarpon</name>
    <name type="synonym">Clupea gigantea</name>
    <dbReference type="NCBI Taxonomy" id="7932"/>
    <lineage>
        <taxon>Eukaryota</taxon>
        <taxon>Metazoa</taxon>
        <taxon>Chordata</taxon>
        <taxon>Craniata</taxon>
        <taxon>Vertebrata</taxon>
        <taxon>Euteleostomi</taxon>
        <taxon>Actinopterygii</taxon>
        <taxon>Neopterygii</taxon>
        <taxon>Teleostei</taxon>
        <taxon>Elopiformes</taxon>
        <taxon>Megalopidae</taxon>
        <taxon>Megalops</taxon>
    </lineage>
</organism>
<keyword evidence="8" id="KW-1185">Reference proteome</keyword>
<keyword evidence="4" id="KW-0328">Glycosyltransferase</keyword>
<dbReference type="Proteomes" id="UP001046870">
    <property type="component" value="Chromosome 23"/>
</dbReference>